<dbReference type="InterPro" id="IPR036168">
    <property type="entry name" value="AP2_Mu_C_sf"/>
</dbReference>
<evidence type="ECO:0000256" key="2">
    <source>
        <dbReference type="ARBA" id="ARBA00022448"/>
    </source>
</evidence>
<gene>
    <name evidence="6" type="ORF">O6P43_019568</name>
</gene>
<proteinExistence type="predicted"/>
<dbReference type="GO" id="GO:0016192">
    <property type="term" value="P:vesicle-mediated transport"/>
    <property type="evidence" value="ECO:0007669"/>
    <property type="project" value="InterPro"/>
</dbReference>
<dbReference type="PROSITE" id="PS51072">
    <property type="entry name" value="MHD"/>
    <property type="match status" value="1"/>
</dbReference>
<dbReference type="Pfam" id="PF00928">
    <property type="entry name" value="Adap_comp_sub"/>
    <property type="match status" value="1"/>
</dbReference>
<dbReference type="GO" id="GO:0030131">
    <property type="term" value="C:clathrin adaptor complex"/>
    <property type="evidence" value="ECO:0007669"/>
    <property type="project" value="InterPro"/>
</dbReference>
<evidence type="ECO:0000313" key="7">
    <source>
        <dbReference type="Proteomes" id="UP001163823"/>
    </source>
</evidence>
<protein>
    <submittedName>
        <fullName evidence="6">AP-4 complex subunit mu</fullName>
    </submittedName>
</protein>
<keyword evidence="7" id="KW-1185">Reference proteome</keyword>
<dbReference type="Proteomes" id="UP001163823">
    <property type="component" value="Chromosome 8"/>
</dbReference>
<dbReference type="Gene3D" id="2.60.40.1170">
    <property type="entry name" value="Mu homology domain, subdomain B"/>
    <property type="match status" value="1"/>
</dbReference>
<accession>A0AAD7LIR3</accession>
<dbReference type="EMBL" id="JARAOO010000008">
    <property type="protein sequence ID" value="KAJ7958925.1"/>
    <property type="molecule type" value="Genomic_DNA"/>
</dbReference>
<dbReference type="KEGG" id="qsa:O6P43_019568"/>
<keyword evidence="3" id="KW-0653">Protein transport</keyword>
<dbReference type="PANTHER" id="PTHR10529">
    <property type="entry name" value="AP COMPLEX SUBUNIT MU"/>
    <property type="match status" value="1"/>
</dbReference>
<dbReference type="PROSITE" id="PS00991">
    <property type="entry name" value="CLAT_ADAPTOR_M_2"/>
    <property type="match status" value="1"/>
</dbReference>
<keyword evidence="4" id="KW-0472">Membrane</keyword>
<dbReference type="AlphaFoldDB" id="A0AAD7LIR3"/>
<keyword evidence="2" id="KW-0813">Transport</keyword>
<dbReference type="GO" id="GO:0012505">
    <property type="term" value="C:endomembrane system"/>
    <property type="evidence" value="ECO:0007669"/>
    <property type="project" value="UniProtKB-SubCell"/>
</dbReference>
<comment type="caution">
    <text evidence="6">The sequence shown here is derived from an EMBL/GenBank/DDBJ whole genome shotgun (WGS) entry which is preliminary data.</text>
</comment>
<evidence type="ECO:0000256" key="1">
    <source>
        <dbReference type="ARBA" id="ARBA00004308"/>
    </source>
</evidence>
<sequence>MRSYLTGSPETRLALNDELSIGKGHGSIYGAVILDDCNFHESVRLDSFDVDKTLILIPPDGEFPVMNYPLIQEFKASFELESGAVGQTTDLKLLVYLSTPYV</sequence>
<evidence type="ECO:0000313" key="6">
    <source>
        <dbReference type="EMBL" id="KAJ7958925.1"/>
    </source>
</evidence>
<name>A0AAD7LIR3_QUISA</name>
<dbReference type="InterPro" id="IPR028565">
    <property type="entry name" value="MHD"/>
</dbReference>
<evidence type="ECO:0000259" key="5">
    <source>
        <dbReference type="PROSITE" id="PS51072"/>
    </source>
</evidence>
<reference evidence="6" key="1">
    <citation type="journal article" date="2023" name="Science">
        <title>Elucidation of the pathway for biosynthesis of saponin adjuvants from the soapbark tree.</title>
        <authorList>
            <person name="Reed J."/>
            <person name="Orme A."/>
            <person name="El-Demerdash A."/>
            <person name="Owen C."/>
            <person name="Martin L.B.B."/>
            <person name="Misra R.C."/>
            <person name="Kikuchi S."/>
            <person name="Rejzek M."/>
            <person name="Martin A.C."/>
            <person name="Harkess A."/>
            <person name="Leebens-Mack J."/>
            <person name="Louveau T."/>
            <person name="Stephenson M.J."/>
            <person name="Osbourn A."/>
        </authorList>
    </citation>
    <scope>NUCLEOTIDE SEQUENCE</scope>
    <source>
        <strain evidence="6">S10</strain>
    </source>
</reference>
<evidence type="ECO:0000256" key="3">
    <source>
        <dbReference type="ARBA" id="ARBA00022927"/>
    </source>
</evidence>
<feature type="domain" description="MHD" evidence="5">
    <location>
        <begin position="1"/>
        <end position="102"/>
    </location>
</feature>
<dbReference type="InterPro" id="IPR050431">
    <property type="entry name" value="Adaptor_comp_med_subunit"/>
</dbReference>
<organism evidence="6 7">
    <name type="scientific">Quillaja saponaria</name>
    <name type="common">Soap bark tree</name>
    <dbReference type="NCBI Taxonomy" id="32244"/>
    <lineage>
        <taxon>Eukaryota</taxon>
        <taxon>Viridiplantae</taxon>
        <taxon>Streptophyta</taxon>
        <taxon>Embryophyta</taxon>
        <taxon>Tracheophyta</taxon>
        <taxon>Spermatophyta</taxon>
        <taxon>Magnoliopsida</taxon>
        <taxon>eudicotyledons</taxon>
        <taxon>Gunneridae</taxon>
        <taxon>Pentapetalae</taxon>
        <taxon>rosids</taxon>
        <taxon>fabids</taxon>
        <taxon>Fabales</taxon>
        <taxon>Quillajaceae</taxon>
        <taxon>Quillaja</taxon>
    </lineage>
</organism>
<dbReference type="GO" id="GO:0006886">
    <property type="term" value="P:intracellular protein transport"/>
    <property type="evidence" value="ECO:0007669"/>
    <property type="project" value="InterPro"/>
</dbReference>
<dbReference type="InterPro" id="IPR018240">
    <property type="entry name" value="Clathrin_mu_CS"/>
</dbReference>
<comment type="subcellular location">
    <subcellularLocation>
        <location evidence="1">Endomembrane system</location>
    </subcellularLocation>
</comment>
<evidence type="ECO:0000256" key="4">
    <source>
        <dbReference type="ARBA" id="ARBA00023136"/>
    </source>
</evidence>
<dbReference type="SUPFAM" id="SSF49447">
    <property type="entry name" value="Second domain of Mu2 adaptin subunit (ap50) of ap2 adaptor"/>
    <property type="match status" value="1"/>
</dbReference>